<dbReference type="EMBL" id="HBNR01044428">
    <property type="protein sequence ID" value="CAE4604969.1"/>
    <property type="molecule type" value="Transcribed_RNA"/>
</dbReference>
<evidence type="ECO:0000313" key="1">
    <source>
        <dbReference type="EMBL" id="CAE4604969.1"/>
    </source>
</evidence>
<name>A0A7S4R8S2_9DINO</name>
<dbReference type="AlphaFoldDB" id="A0A7S4R8S2"/>
<protein>
    <submittedName>
        <fullName evidence="1">Uncharacterized protein</fullName>
    </submittedName>
</protein>
<sequence>MPRAATARSSDAGVIRTANGARTARAKAAARTAASRRQRARRLAASLAAPLPFRKVLEPAPELPLRARLAALRHCCPKASDAVLRRAAKDRGCALLAALRCLTPAGGAPAGSRVAGVPVRPSKTATGRRPLPLQATQEEQLGPMLEEAARAEAEQTGFLSEQERFRPEVCSRPRQGGQSCAPWPRSLSQGILTCCACREEGPQASMVLCGYATGRLNFARRTARAWAKASSASGPRGRKSLTPNSKEFLAIRIREALKDIEPHVFCPSCLRTYLMGTTVHAGSLRKMFCPGCTKVLRDNAEVATGGWRWCEECGEYHYGSDFDMTGLGLDGIRDELGMRDIAPFAPEALTRVLGPLDLLRLRDVAANTVHPPKLSHGIAKALRVQGARRCSFCNQAQVVDGGCNAVLCESCGLVFDWDTAKRV</sequence>
<reference evidence="1" key="1">
    <citation type="submission" date="2021-01" db="EMBL/GenBank/DDBJ databases">
        <authorList>
            <person name="Corre E."/>
            <person name="Pelletier E."/>
            <person name="Niang G."/>
            <person name="Scheremetjew M."/>
            <person name="Finn R."/>
            <person name="Kale V."/>
            <person name="Holt S."/>
            <person name="Cochrane G."/>
            <person name="Meng A."/>
            <person name="Brown T."/>
            <person name="Cohen L."/>
        </authorList>
    </citation>
    <scope>NUCLEOTIDE SEQUENCE</scope>
    <source>
        <strain evidence="1">CCMP3105</strain>
    </source>
</reference>
<proteinExistence type="predicted"/>
<gene>
    <name evidence="1" type="ORF">AMON00008_LOCUS30915</name>
</gene>
<accession>A0A7S4R8S2</accession>
<organism evidence="1">
    <name type="scientific">Alexandrium monilatum</name>
    <dbReference type="NCBI Taxonomy" id="311494"/>
    <lineage>
        <taxon>Eukaryota</taxon>
        <taxon>Sar</taxon>
        <taxon>Alveolata</taxon>
        <taxon>Dinophyceae</taxon>
        <taxon>Gonyaulacales</taxon>
        <taxon>Pyrocystaceae</taxon>
        <taxon>Alexandrium</taxon>
    </lineage>
</organism>